<protein>
    <submittedName>
        <fullName evidence="1">Uncharacterized protein</fullName>
    </submittedName>
</protein>
<organism evidence="1 2">
    <name type="scientific">Aphanizomenon flos-aquae WA102</name>
    <dbReference type="NCBI Taxonomy" id="1710896"/>
    <lineage>
        <taxon>Bacteria</taxon>
        <taxon>Bacillati</taxon>
        <taxon>Cyanobacteriota</taxon>
        <taxon>Cyanophyceae</taxon>
        <taxon>Nostocales</taxon>
        <taxon>Aphanizomenonaceae</taxon>
        <taxon>Aphanizomenon</taxon>
    </lineage>
</organism>
<dbReference type="AlphaFoldDB" id="A0A1B7WYX5"/>
<accession>A0A1B7WYX5</accession>
<sequence>MAHYAFLDENNVVVEVIVGIDETELIEGLDPETWYGNFKGKVCKRTSYNGKIRKNYAGVGYSYDETLDSFIAPQPYSSWKLDKRNSQWKAPVAYPTNGFTYYWNEENLDWELADFSEVEE</sequence>
<name>A0A1B7WYX5_APHFL</name>
<dbReference type="EMBL" id="LJOW01000111">
    <property type="protein sequence ID" value="OBQ42326.1"/>
    <property type="molecule type" value="Genomic_DNA"/>
</dbReference>
<proteinExistence type="predicted"/>
<reference evidence="1 2" key="1">
    <citation type="submission" date="2015-09" db="EMBL/GenBank/DDBJ databases">
        <title>Aphanizomenon flos-aquae WA102.</title>
        <authorList>
            <person name="Driscoll C."/>
        </authorList>
    </citation>
    <scope>NUCLEOTIDE SEQUENCE [LARGE SCALE GENOMIC DNA]</scope>
    <source>
        <strain evidence="1">WA102</strain>
    </source>
</reference>
<evidence type="ECO:0000313" key="1">
    <source>
        <dbReference type="EMBL" id="OBQ42326.1"/>
    </source>
</evidence>
<evidence type="ECO:0000313" key="2">
    <source>
        <dbReference type="Proteomes" id="UP000092093"/>
    </source>
</evidence>
<comment type="caution">
    <text evidence="1">The sequence shown here is derived from an EMBL/GenBank/DDBJ whole genome shotgun (WGS) entry which is preliminary data.</text>
</comment>
<gene>
    <name evidence="1" type="ORF">AN484_18430</name>
</gene>
<dbReference type="Proteomes" id="UP000092093">
    <property type="component" value="Unassembled WGS sequence"/>
</dbReference>